<dbReference type="CDD" id="cd06343">
    <property type="entry name" value="PBP1_ABC_ligand_binding-like"/>
    <property type="match status" value="1"/>
</dbReference>
<accession>A0A916UWK5</accession>
<evidence type="ECO:0000256" key="2">
    <source>
        <dbReference type="ARBA" id="ARBA00022729"/>
    </source>
</evidence>
<keyword evidence="6" id="KW-1185">Reference proteome</keyword>
<evidence type="ECO:0000256" key="1">
    <source>
        <dbReference type="ARBA" id="ARBA00010062"/>
    </source>
</evidence>
<dbReference type="RefSeq" id="WP_188612601.1">
    <property type="nucleotide sequence ID" value="NZ_BMGG01000012.1"/>
</dbReference>
<proteinExistence type="inferred from homology"/>
<evidence type="ECO:0000313" key="5">
    <source>
        <dbReference type="EMBL" id="GGC92021.1"/>
    </source>
</evidence>
<comment type="similarity">
    <text evidence="1">Belongs to the leucine-binding protein family.</text>
</comment>
<organism evidence="5 6">
    <name type="scientific">Chelatococcus reniformis</name>
    <dbReference type="NCBI Taxonomy" id="1494448"/>
    <lineage>
        <taxon>Bacteria</taxon>
        <taxon>Pseudomonadati</taxon>
        <taxon>Pseudomonadota</taxon>
        <taxon>Alphaproteobacteria</taxon>
        <taxon>Hyphomicrobiales</taxon>
        <taxon>Chelatococcaceae</taxon>
        <taxon>Chelatococcus</taxon>
    </lineage>
</organism>
<reference evidence="5" key="2">
    <citation type="submission" date="2020-09" db="EMBL/GenBank/DDBJ databases">
        <authorList>
            <person name="Sun Q."/>
            <person name="Zhou Y."/>
        </authorList>
    </citation>
    <scope>NUCLEOTIDE SEQUENCE</scope>
    <source>
        <strain evidence="5">CGMCC 1.12919</strain>
    </source>
</reference>
<evidence type="ECO:0000313" key="6">
    <source>
        <dbReference type="Proteomes" id="UP000637002"/>
    </source>
</evidence>
<protein>
    <submittedName>
        <fullName evidence="5">Branched-chain amino acid ABC transporter substrate-binding protein</fullName>
    </submittedName>
</protein>
<dbReference type="Proteomes" id="UP000637002">
    <property type="component" value="Unassembled WGS sequence"/>
</dbReference>
<dbReference type="InterPro" id="IPR028082">
    <property type="entry name" value="Peripla_BP_I"/>
</dbReference>
<dbReference type="PANTHER" id="PTHR47235">
    <property type="entry name" value="BLR6548 PROTEIN"/>
    <property type="match status" value="1"/>
</dbReference>
<dbReference type="PANTHER" id="PTHR47235:SF1">
    <property type="entry name" value="BLR6548 PROTEIN"/>
    <property type="match status" value="1"/>
</dbReference>
<evidence type="ECO:0000256" key="3">
    <source>
        <dbReference type="SAM" id="SignalP"/>
    </source>
</evidence>
<feature type="signal peptide" evidence="3">
    <location>
        <begin position="1"/>
        <end position="29"/>
    </location>
</feature>
<gene>
    <name evidence="5" type="ORF">GCM10010994_57260</name>
</gene>
<feature type="chain" id="PRO_5037295618" evidence="3">
    <location>
        <begin position="30"/>
        <end position="403"/>
    </location>
</feature>
<dbReference type="Gene3D" id="3.40.50.2300">
    <property type="match status" value="2"/>
</dbReference>
<reference evidence="5" key="1">
    <citation type="journal article" date="2014" name="Int. J. Syst. Evol. Microbiol.">
        <title>Complete genome sequence of Corynebacterium casei LMG S-19264T (=DSM 44701T), isolated from a smear-ripened cheese.</title>
        <authorList>
            <consortium name="US DOE Joint Genome Institute (JGI-PGF)"/>
            <person name="Walter F."/>
            <person name="Albersmeier A."/>
            <person name="Kalinowski J."/>
            <person name="Ruckert C."/>
        </authorList>
    </citation>
    <scope>NUCLEOTIDE SEQUENCE</scope>
    <source>
        <strain evidence="5">CGMCC 1.12919</strain>
    </source>
</reference>
<dbReference type="Pfam" id="PF13458">
    <property type="entry name" value="Peripla_BP_6"/>
    <property type="match status" value="1"/>
</dbReference>
<sequence>METRDRARSQWLSWALAAALAAAPAAALAEGKYGPGTSDKEIKIGQTIAYSGPASAYGQLGKVQTAYFDWLNKTKGGINGRKITFISKDDGYQPPKAVENVRSLVEGDDVALIFGVLGTPINMSIRTYLNGKKVPQLFIAAGSSAFNDPKKFPWTMGWQPNLHDEAKFYAKHVLSANPNAKIAVLYQNDDFGKDLLNGLRDGLGDRADKMIVSTQSFQAADPTVDSPLVILHNSGADTLFLFTYSKQGAQAISKIADLNWKPATYLHLGAASVGATLKPAGLDKSTGVMTAGFMKDVTDPKWADDKDVKEWLAWTKENMPGADINDSLNPAGYAYAQTIEQVLRQAGDDLTRESIMKQAANLKNFRVGLLLPESRINTTPENYAVVTYMKLQRFNGKSWDFVD</sequence>
<name>A0A916UWK5_9HYPH</name>
<dbReference type="InterPro" id="IPR028081">
    <property type="entry name" value="Leu-bd"/>
</dbReference>
<dbReference type="EMBL" id="BMGG01000012">
    <property type="protein sequence ID" value="GGC92021.1"/>
    <property type="molecule type" value="Genomic_DNA"/>
</dbReference>
<dbReference type="SUPFAM" id="SSF53822">
    <property type="entry name" value="Periplasmic binding protein-like I"/>
    <property type="match status" value="1"/>
</dbReference>
<dbReference type="AlphaFoldDB" id="A0A916UWK5"/>
<comment type="caution">
    <text evidence="5">The sequence shown here is derived from an EMBL/GenBank/DDBJ whole genome shotgun (WGS) entry which is preliminary data.</text>
</comment>
<evidence type="ECO:0000259" key="4">
    <source>
        <dbReference type="Pfam" id="PF13458"/>
    </source>
</evidence>
<feature type="domain" description="Leucine-binding protein" evidence="4">
    <location>
        <begin position="41"/>
        <end position="395"/>
    </location>
</feature>
<keyword evidence="2 3" id="KW-0732">Signal</keyword>